<keyword evidence="6 9" id="KW-0067">ATP-binding</keyword>
<dbReference type="SUPFAM" id="SSF52540">
    <property type="entry name" value="P-loop containing nucleoside triphosphate hydrolases"/>
    <property type="match status" value="1"/>
</dbReference>
<dbReference type="Gene3D" id="3.40.50.300">
    <property type="entry name" value="P-loop containing nucleotide triphosphate hydrolases"/>
    <property type="match status" value="1"/>
</dbReference>
<sequence length="339" mass="37026">MTELAADVVLQVEDLRTHFELGRRVAKSVDGVSFSVRRGETVAVVGESGSGKSVTSLSIMRLLAPPGRIIGGRILYRRRDGSMVDIAELPEKAMRAVRGREIAMIFQEPMTSLNPLFTVGDQISEMILLHEPVGRAAARARAKRMLELVEIPAAERRLDDYPHQMSGGMRQRVMIALALACTPSLLIADEPTTALDVTIQAQILDLLRRLQAQIGMSILFVTHNLGVVAEIAHEVVVMYAGRVVEQAPVTRLFERQKHPYTRGLLACIPDASRDRGAAGERLRLNPIPGNVPNVTALPAGCSFAARCPYVVDVCTKDPGPPLVAAEVAHLSRCWRHEAL</sequence>
<evidence type="ECO:0000256" key="4">
    <source>
        <dbReference type="ARBA" id="ARBA00022475"/>
    </source>
</evidence>
<comment type="similarity">
    <text evidence="2">Belongs to the ABC transporter superfamily.</text>
</comment>
<accession>A0ABT7AHH0</accession>
<evidence type="ECO:0000313" key="9">
    <source>
        <dbReference type="EMBL" id="MDJ1158825.1"/>
    </source>
</evidence>
<dbReference type="Pfam" id="PF00005">
    <property type="entry name" value="ABC_tran"/>
    <property type="match status" value="1"/>
</dbReference>
<evidence type="ECO:0000256" key="1">
    <source>
        <dbReference type="ARBA" id="ARBA00004417"/>
    </source>
</evidence>
<dbReference type="InterPro" id="IPR003593">
    <property type="entry name" value="AAA+_ATPase"/>
</dbReference>
<feature type="domain" description="ABC transporter" evidence="8">
    <location>
        <begin position="10"/>
        <end position="265"/>
    </location>
</feature>
<dbReference type="Proteomes" id="UP001321492">
    <property type="component" value="Unassembled WGS sequence"/>
</dbReference>
<evidence type="ECO:0000256" key="5">
    <source>
        <dbReference type="ARBA" id="ARBA00022741"/>
    </source>
</evidence>
<dbReference type="InterPro" id="IPR003439">
    <property type="entry name" value="ABC_transporter-like_ATP-bd"/>
</dbReference>
<dbReference type="InterPro" id="IPR050388">
    <property type="entry name" value="ABC_Ni/Peptide_Import"/>
</dbReference>
<dbReference type="NCBIfam" id="TIGR01727">
    <property type="entry name" value="oligo_HPY"/>
    <property type="match status" value="1"/>
</dbReference>
<dbReference type="CDD" id="cd03257">
    <property type="entry name" value="ABC_NikE_OppD_transporters"/>
    <property type="match status" value="1"/>
</dbReference>
<proteinExistence type="inferred from homology"/>
<comment type="caution">
    <text evidence="9">The sequence shown here is derived from an EMBL/GenBank/DDBJ whole genome shotgun (WGS) entry which is preliminary data.</text>
</comment>
<dbReference type="GO" id="GO:0005524">
    <property type="term" value="F:ATP binding"/>
    <property type="evidence" value="ECO:0007669"/>
    <property type="project" value="UniProtKB-KW"/>
</dbReference>
<dbReference type="PANTHER" id="PTHR43297">
    <property type="entry name" value="OLIGOPEPTIDE TRANSPORT ATP-BINDING PROTEIN APPD"/>
    <property type="match status" value="1"/>
</dbReference>
<dbReference type="RefSeq" id="WP_283740818.1">
    <property type="nucleotide sequence ID" value="NZ_JASJEV010000006.1"/>
</dbReference>
<keyword evidence="10" id="KW-1185">Reference proteome</keyword>
<dbReference type="PROSITE" id="PS00211">
    <property type="entry name" value="ABC_TRANSPORTER_1"/>
    <property type="match status" value="1"/>
</dbReference>
<evidence type="ECO:0000259" key="8">
    <source>
        <dbReference type="PROSITE" id="PS50893"/>
    </source>
</evidence>
<dbReference type="Pfam" id="PF08352">
    <property type="entry name" value="oligo_HPY"/>
    <property type="match status" value="1"/>
</dbReference>
<evidence type="ECO:0000256" key="2">
    <source>
        <dbReference type="ARBA" id="ARBA00005417"/>
    </source>
</evidence>
<protein>
    <submittedName>
        <fullName evidence="9">ABC transporter ATP-binding protein</fullName>
    </submittedName>
</protein>
<dbReference type="EMBL" id="JASJEV010000006">
    <property type="protein sequence ID" value="MDJ1158825.1"/>
    <property type="molecule type" value="Genomic_DNA"/>
</dbReference>
<keyword evidence="7" id="KW-0472">Membrane</keyword>
<evidence type="ECO:0000313" key="10">
    <source>
        <dbReference type="Proteomes" id="UP001321492"/>
    </source>
</evidence>
<name>A0ABT7AHH0_9HYPH</name>
<dbReference type="InterPro" id="IPR027417">
    <property type="entry name" value="P-loop_NTPase"/>
</dbReference>
<evidence type="ECO:0000256" key="6">
    <source>
        <dbReference type="ARBA" id="ARBA00022840"/>
    </source>
</evidence>
<evidence type="ECO:0000256" key="3">
    <source>
        <dbReference type="ARBA" id="ARBA00022448"/>
    </source>
</evidence>
<organism evidence="9 10">
    <name type="scientific">Chelatococcus albus</name>
    <dbReference type="NCBI Taxonomy" id="3047466"/>
    <lineage>
        <taxon>Bacteria</taxon>
        <taxon>Pseudomonadati</taxon>
        <taxon>Pseudomonadota</taxon>
        <taxon>Alphaproteobacteria</taxon>
        <taxon>Hyphomicrobiales</taxon>
        <taxon>Chelatococcaceae</taxon>
        <taxon>Chelatococcus</taxon>
    </lineage>
</organism>
<dbReference type="PANTHER" id="PTHR43297:SF2">
    <property type="entry name" value="DIPEPTIDE TRANSPORT ATP-BINDING PROTEIN DPPD"/>
    <property type="match status" value="1"/>
</dbReference>
<keyword evidence="5" id="KW-0547">Nucleotide-binding</keyword>
<evidence type="ECO:0000256" key="7">
    <source>
        <dbReference type="ARBA" id="ARBA00023136"/>
    </source>
</evidence>
<dbReference type="InterPro" id="IPR017871">
    <property type="entry name" value="ABC_transporter-like_CS"/>
</dbReference>
<dbReference type="SMART" id="SM00382">
    <property type="entry name" value="AAA"/>
    <property type="match status" value="1"/>
</dbReference>
<dbReference type="InterPro" id="IPR013563">
    <property type="entry name" value="Oligopep_ABC_C"/>
</dbReference>
<reference evidence="9 10" key="1">
    <citation type="submission" date="2023-05" db="EMBL/GenBank/DDBJ databases">
        <title>Chelatococcus sp. nov., a moderately thermophilic bacterium isolated from hot spring microbial mat.</title>
        <authorList>
            <person name="Hu C.-J."/>
            <person name="Li W.-J."/>
        </authorList>
    </citation>
    <scope>NUCLEOTIDE SEQUENCE [LARGE SCALE GENOMIC DNA]</scope>
    <source>
        <strain evidence="9 10">SYSU G07232</strain>
    </source>
</reference>
<comment type="subcellular location">
    <subcellularLocation>
        <location evidence="1">Cell inner membrane</location>
        <topology evidence="1">Peripheral membrane protein</topology>
    </subcellularLocation>
</comment>
<keyword evidence="4" id="KW-1003">Cell membrane</keyword>
<dbReference type="PROSITE" id="PS50893">
    <property type="entry name" value="ABC_TRANSPORTER_2"/>
    <property type="match status" value="1"/>
</dbReference>
<keyword evidence="3" id="KW-0813">Transport</keyword>
<gene>
    <name evidence="9" type="ORF">QNA08_11330</name>
</gene>